<dbReference type="GO" id="GO:0020037">
    <property type="term" value="F:heme binding"/>
    <property type="evidence" value="ECO:0007669"/>
    <property type="project" value="InterPro"/>
</dbReference>
<dbReference type="InterPro" id="IPR036396">
    <property type="entry name" value="Cyt_P450_sf"/>
</dbReference>
<evidence type="ECO:0000313" key="3">
    <source>
        <dbReference type="EMBL" id="OYQ28850.1"/>
    </source>
</evidence>
<protein>
    <submittedName>
        <fullName evidence="3">Cytochrome P450</fullName>
    </submittedName>
</protein>
<dbReference type="CDD" id="cd11033">
    <property type="entry name" value="CYP142-like"/>
    <property type="match status" value="1"/>
</dbReference>
<dbReference type="GO" id="GO:0004497">
    <property type="term" value="F:monooxygenase activity"/>
    <property type="evidence" value="ECO:0007669"/>
    <property type="project" value="UniProtKB-KW"/>
</dbReference>
<dbReference type="SUPFAM" id="SSF48264">
    <property type="entry name" value="Cytochrome P450"/>
    <property type="match status" value="1"/>
</dbReference>
<dbReference type="PROSITE" id="PS00086">
    <property type="entry name" value="CYTOCHROME_P450"/>
    <property type="match status" value="1"/>
</dbReference>
<accession>A0A255YK45</accession>
<dbReference type="AlphaFoldDB" id="A0A255YK45"/>
<sequence length="412" mass="46306">MATLSPAAGLDVPLSAIDVSDATLYATDSWRPVFARLRAEAPVHFQPNSPFGPYWSVSRHADIMAVEARPDIFSSSHEFGGITILDLFDEFNLPQFIAMDRPKHSEQRRVVAPAFGPSEIARMAVEVRRRTQELLDSLPVGSEFYWVDQVSIELTTQMLAILFDYPWEKRRDLTLWSDWGGDIEAAINPATNLIRHQHMLDMTHALDALMAERKAKPPNGDLISAMAHSEAMGDMPFKERTGNYILLIVGGNDTTRNSMSGLVQAFNRFDSEWARLEADASLIPNAVSELIRWQTPLAHMRRTALADAEIAGVPVKQGDKIVLWYISGNRDEEVFPDAERFDVGRANARRHLSFGFGVHRCVGARLAELQLSVLIEELLARRLFPRQTGPAEYVPQAFVHGFRKLPVVLERH</sequence>
<organism evidence="3 4">
    <name type="scientific">Sandarakinorhabdus cyanobacteriorum</name>
    <dbReference type="NCBI Taxonomy" id="1981098"/>
    <lineage>
        <taxon>Bacteria</taxon>
        <taxon>Pseudomonadati</taxon>
        <taxon>Pseudomonadota</taxon>
        <taxon>Alphaproteobacteria</taxon>
        <taxon>Sphingomonadales</taxon>
        <taxon>Sphingosinicellaceae</taxon>
        <taxon>Sandarakinorhabdus</taxon>
    </lineage>
</organism>
<evidence type="ECO:0000256" key="2">
    <source>
        <dbReference type="RuleBase" id="RU000461"/>
    </source>
</evidence>
<name>A0A255YK45_9SPHN</name>
<comment type="similarity">
    <text evidence="1 2">Belongs to the cytochrome P450 family.</text>
</comment>
<dbReference type="InterPro" id="IPR001128">
    <property type="entry name" value="Cyt_P450"/>
</dbReference>
<dbReference type="InterPro" id="IPR002397">
    <property type="entry name" value="Cyt_P450_B"/>
</dbReference>
<keyword evidence="4" id="KW-1185">Reference proteome</keyword>
<dbReference type="RefSeq" id="WP_094473654.1">
    <property type="nucleotide sequence ID" value="NZ_NOXT01000107.1"/>
</dbReference>
<dbReference type="PANTHER" id="PTHR46696:SF1">
    <property type="entry name" value="CYTOCHROME P450 YJIB-RELATED"/>
    <property type="match status" value="1"/>
</dbReference>
<dbReference type="Pfam" id="PF00067">
    <property type="entry name" value="p450"/>
    <property type="match status" value="1"/>
</dbReference>
<gene>
    <name evidence="3" type="ORF">CHU93_08460</name>
</gene>
<dbReference type="GO" id="GO:0005506">
    <property type="term" value="F:iron ion binding"/>
    <property type="evidence" value="ECO:0007669"/>
    <property type="project" value="InterPro"/>
</dbReference>
<evidence type="ECO:0000313" key="4">
    <source>
        <dbReference type="Proteomes" id="UP000216991"/>
    </source>
</evidence>
<keyword evidence="2" id="KW-0560">Oxidoreductase</keyword>
<keyword evidence="2" id="KW-0503">Monooxygenase</keyword>
<dbReference type="Gene3D" id="1.10.630.10">
    <property type="entry name" value="Cytochrome P450"/>
    <property type="match status" value="1"/>
</dbReference>
<dbReference type="EMBL" id="NOXT01000107">
    <property type="protein sequence ID" value="OYQ28850.1"/>
    <property type="molecule type" value="Genomic_DNA"/>
</dbReference>
<keyword evidence="2" id="KW-0349">Heme</keyword>
<comment type="caution">
    <text evidence="3">The sequence shown here is derived from an EMBL/GenBank/DDBJ whole genome shotgun (WGS) entry which is preliminary data.</text>
</comment>
<proteinExistence type="inferred from homology"/>
<dbReference type="PANTHER" id="PTHR46696">
    <property type="entry name" value="P450, PUTATIVE (EUROFUNG)-RELATED"/>
    <property type="match status" value="1"/>
</dbReference>
<keyword evidence="2" id="KW-0408">Iron</keyword>
<evidence type="ECO:0000256" key="1">
    <source>
        <dbReference type="ARBA" id="ARBA00010617"/>
    </source>
</evidence>
<dbReference type="PRINTS" id="PR00359">
    <property type="entry name" value="BP450"/>
</dbReference>
<keyword evidence="2" id="KW-0479">Metal-binding</keyword>
<dbReference type="OrthoDB" id="5522954at2"/>
<dbReference type="GO" id="GO:0016705">
    <property type="term" value="F:oxidoreductase activity, acting on paired donors, with incorporation or reduction of molecular oxygen"/>
    <property type="evidence" value="ECO:0007669"/>
    <property type="project" value="InterPro"/>
</dbReference>
<dbReference type="Proteomes" id="UP000216991">
    <property type="component" value="Unassembled WGS sequence"/>
</dbReference>
<reference evidence="3 4" key="1">
    <citation type="submission" date="2017-07" db="EMBL/GenBank/DDBJ databases">
        <title>Sandarakinorhabdus cyanobacteriorum sp. nov., a novel bacterium isolated from cyanobacterial aggregates in a eutrophic lake.</title>
        <authorList>
            <person name="Cai H."/>
        </authorList>
    </citation>
    <scope>NUCLEOTIDE SEQUENCE [LARGE SCALE GENOMIC DNA]</scope>
    <source>
        <strain evidence="3 4">TH057</strain>
    </source>
</reference>
<dbReference type="InterPro" id="IPR017972">
    <property type="entry name" value="Cyt_P450_CS"/>
</dbReference>